<dbReference type="PANTHER" id="PTHR35807:SF1">
    <property type="entry name" value="TRANSCRIPTIONAL REGULATOR REDD"/>
    <property type="match status" value="1"/>
</dbReference>
<dbReference type="PANTHER" id="PTHR35807">
    <property type="entry name" value="TRANSCRIPTIONAL REGULATOR REDD-RELATED"/>
    <property type="match status" value="1"/>
</dbReference>
<dbReference type="Pfam" id="PF00486">
    <property type="entry name" value="Trans_reg_C"/>
    <property type="match status" value="1"/>
</dbReference>
<dbReference type="Proteomes" id="UP000623461">
    <property type="component" value="Unassembled WGS sequence"/>
</dbReference>
<name>A0ABQ2HY31_9MICO</name>
<dbReference type="PRINTS" id="PR00364">
    <property type="entry name" value="DISEASERSIST"/>
</dbReference>
<comment type="similarity">
    <text evidence="1">Belongs to the AfsR/DnrI/RedD regulatory family.</text>
</comment>
<proteinExistence type="inferred from homology"/>
<protein>
    <submittedName>
        <fullName evidence="8">SARP family transcriptional regulator</fullName>
    </submittedName>
</protein>
<evidence type="ECO:0000256" key="2">
    <source>
        <dbReference type="ARBA" id="ARBA00023015"/>
    </source>
</evidence>
<evidence type="ECO:0000256" key="1">
    <source>
        <dbReference type="ARBA" id="ARBA00005820"/>
    </source>
</evidence>
<evidence type="ECO:0000313" key="8">
    <source>
        <dbReference type="EMBL" id="GGM94906.1"/>
    </source>
</evidence>
<keyword evidence="3 5" id="KW-0238">DNA-binding</keyword>
<dbReference type="RefSeq" id="WP_156035174.1">
    <property type="nucleotide sequence ID" value="NZ_BMNZ01000004.1"/>
</dbReference>
<dbReference type="EMBL" id="BMNZ01000004">
    <property type="protein sequence ID" value="GGM94906.1"/>
    <property type="molecule type" value="Genomic_DNA"/>
</dbReference>
<dbReference type="SMART" id="SM00862">
    <property type="entry name" value="Trans_reg_C"/>
    <property type="match status" value="1"/>
</dbReference>
<dbReference type="Gene3D" id="3.40.50.300">
    <property type="entry name" value="P-loop containing nucleotide triphosphate hydrolases"/>
    <property type="match status" value="1"/>
</dbReference>
<dbReference type="SUPFAM" id="SSF48452">
    <property type="entry name" value="TPR-like"/>
    <property type="match status" value="2"/>
</dbReference>
<keyword evidence="9" id="KW-1185">Reference proteome</keyword>
<dbReference type="InterPro" id="IPR005158">
    <property type="entry name" value="BTAD"/>
</dbReference>
<evidence type="ECO:0000256" key="4">
    <source>
        <dbReference type="ARBA" id="ARBA00023163"/>
    </source>
</evidence>
<organism evidence="8 9">
    <name type="scientific">Terrabacter tumescens</name>
    <dbReference type="NCBI Taxonomy" id="60443"/>
    <lineage>
        <taxon>Bacteria</taxon>
        <taxon>Bacillati</taxon>
        <taxon>Actinomycetota</taxon>
        <taxon>Actinomycetes</taxon>
        <taxon>Micrococcales</taxon>
        <taxon>Intrasporangiaceae</taxon>
        <taxon>Terrabacter</taxon>
    </lineage>
</organism>
<dbReference type="InterPro" id="IPR027417">
    <property type="entry name" value="P-loop_NTPase"/>
</dbReference>
<accession>A0ABQ2HY31</accession>
<keyword evidence="4" id="KW-0804">Transcription</keyword>
<dbReference type="InterPro" id="IPR001867">
    <property type="entry name" value="OmpR/PhoB-type_DNA-bd"/>
</dbReference>
<dbReference type="PROSITE" id="PS51755">
    <property type="entry name" value="OMPR_PHOB"/>
    <property type="match status" value="1"/>
</dbReference>
<gene>
    <name evidence="8" type="ORF">GCM10009721_21470</name>
</gene>
<evidence type="ECO:0000259" key="7">
    <source>
        <dbReference type="PROSITE" id="PS51755"/>
    </source>
</evidence>
<evidence type="ECO:0000313" key="9">
    <source>
        <dbReference type="Proteomes" id="UP000623461"/>
    </source>
</evidence>
<dbReference type="InterPro" id="IPR036388">
    <property type="entry name" value="WH-like_DNA-bd_sf"/>
</dbReference>
<evidence type="ECO:0000256" key="5">
    <source>
        <dbReference type="PROSITE-ProRule" id="PRU01091"/>
    </source>
</evidence>
<dbReference type="Pfam" id="PF03704">
    <property type="entry name" value="BTAD"/>
    <property type="match status" value="1"/>
</dbReference>
<feature type="domain" description="OmpR/PhoB-type" evidence="7">
    <location>
        <begin position="1"/>
        <end position="92"/>
    </location>
</feature>
<reference evidence="9" key="1">
    <citation type="journal article" date="2019" name="Int. J. Syst. Evol. Microbiol.">
        <title>The Global Catalogue of Microorganisms (GCM) 10K type strain sequencing project: providing services to taxonomists for standard genome sequencing and annotation.</title>
        <authorList>
            <consortium name="The Broad Institute Genomics Platform"/>
            <consortium name="The Broad Institute Genome Sequencing Center for Infectious Disease"/>
            <person name="Wu L."/>
            <person name="Ma J."/>
        </authorList>
    </citation>
    <scope>NUCLEOTIDE SEQUENCE [LARGE SCALE GENOMIC DNA]</scope>
    <source>
        <strain evidence="9">JCM 1365</strain>
    </source>
</reference>
<sequence>MRFGVLGPVEVLTDDGVQVPLGSGRERLVLAMLVLGADRLVPTERLIDVLWTEPPPTAKQQLQNLMAGLRRRLATHDRDLVATRPFGYQLRMGRHRLDVVDFRQLVTEARGTAEAGDPAAVARTLGQALDLWRGSPLGDAAPATTDTEVATLVQSLHDERVGAVDLLVESLAAAGMHDQVLATTASQLHLDPWNERLHAHRLRALAATGRRSEAGDEYRRLRRTFVDELGVEPGAALAELNVEILEGRSVAAAPSPGVSRPKPVPRELPALAWTLVGRDELLTALAAQLGSLTAGLSHPSPATPAPGGRPTVVVLVGVGGVGKTALAVAAGHALGDAYPDGTLHAALGHGPRGSADVHDVAARFLRALGVDPAAIPADPDERISLYRSTIDRKRLLVVLDDALSEAQVRRLLPTGPGSAAIVTSRSKLAGLVGVRRHTVPPLSPEDAAGLIVELAGPDRHVAPGAAGTRTSTGVDPVVAEISALCGHLPLALCVAGAKLATNADLELDELRDRLSGEHARLDELSVGDIDVRASIGASVSDLAAPAATLFARLGATSGEWPEWVPRLLMGEGVTHGDARQALDLLIDRHLVEPSGRDAAGQARFRVHSLVVELSRERLLATEGAAARDALSLGLDSAWLSLALVAEAHLGAEGPAPSATTLAGPRTGTGGAGGTPLTPAPSRAPADWFEAERINLTAAVLSSVALEERELAARLALALRTFLTVRAYDDERERVLRLALDDYPETCDQGLLAQLLGALFGVLAQARRFPELPTVASRRLETARALGDIALVQAATVQIGWAAMVLNRFDEALEAYAAVAALAEQRGDEQGRLGADGQRGVLLRNMGRPGDGDPLLATMVEASRQGGSTRRTCIWLVTRSEGLLDLGRVDDAADLLTEALRIAEDLRDELGAAHCRLALARAQLLRGAPDRAGEELRAARPQLDAHAPSGEDLDCLRLAVDLDCATGDWRSAQQRTRRLVDARRTEGDELQLACDLARLDRVRAAVGATGAETNQPDEVAAILHRLGLGREALRLPPLATALTPRASC</sequence>
<comment type="caution">
    <text evidence="8">The sequence shown here is derived from an EMBL/GenBank/DDBJ whole genome shotgun (WGS) entry which is preliminary data.</text>
</comment>
<feature type="region of interest" description="Disordered" evidence="6">
    <location>
        <begin position="653"/>
        <end position="681"/>
    </location>
</feature>
<evidence type="ECO:0000256" key="3">
    <source>
        <dbReference type="ARBA" id="ARBA00023125"/>
    </source>
</evidence>
<keyword evidence="2" id="KW-0805">Transcription regulation</keyword>
<dbReference type="InterPro" id="IPR016032">
    <property type="entry name" value="Sig_transdc_resp-reg_C-effctor"/>
</dbReference>
<dbReference type="InterPro" id="IPR051677">
    <property type="entry name" value="AfsR-DnrI-RedD_regulator"/>
</dbReference>
<dbReference type="SMART" id="SM01043">
    <property type="entry name" value="BTAD"/>
    <property type="match status" value="1"/>
</dbReference>
<dbReference type="SUPFAM" id="SSF46894">
    <property type="entry name" value="C-terminal effector domain of the bipartite response regulators"/>
    <property type="match status" value="1"/>
</dbReference>
<feature type="DNA-binding region" description="OmpR/PhoB-type" evidence="5">
    <location>
        <begin position="1"/>
        <end position="92"/>
    </location>
</feature>
<evidence type="ECO:0000256" key="6">
    <source>
        <dbReference type="SAM" id="MobiDB-lite"/>
    </source>
</evidence>
<dbReference type="InterPro" id="IPR011990">
    <property type="entry name" value="TPR-like_helical_dom_sf"/>
</dbReference>
<dbReference type="Gene3D" id="1.25.40.10">
    <property type="entry name" value="Tetratricopeptide repeat domain"/>
    <property type="match status" value="2"/>
</dbReference>
<dbReference type="SUPFAM" id="SSF52540">
    <property type="entry name" value="P-loop containing nucleoside triphosphate hydrolases"/>
    <property type="match status" value="1"/>
</dbReference>
<dbReference type="Gene3D" id="1.10.10.10">
    <property type="entry name" value="Winged helix-like DNA-binding domain superfamily/Winged helix DNA-binding domain"/>
    <property type="match status" value="1"/>
</dbReference>
<dbReference type="CDD" id="cd15831">
    <property type="entry name" value="BTAD"/>
    <property type="match status" value="1"/>
</dbReference>